<name>A0A6S6UFB4_9BACT</name>
<evidence type="ECO:0000256" key="1">
    <source>
        <dbReference type="SAM" id="Phobius"/>
    </source>
</evidence>
<keyword evidence="1" id="KW-1133">Transmembrane helix</keyword>
<accession>A0A6S6UFB4</accession>
<sequence length="165" mass="18695">MLSVYIIINEEAFFYAKHITPTIGSSLPFDFTVDYYEANYHLRDKEGIYAIVFSGGTFPTGSPPPNKEKVNVISLNALYWTSDRLIISVSLEGGIKLIEIKGYVSDGYVSEYDFVTDQELLVMDDRVEFDSPPTIIKYWYLIGSLYLIILLSTMGRVIYSSKAVN</sequence>
<organism evidence="2">
    <name type="scientific">uncultured Sulfurovum sp</name>
    <dbReference type="NCBI Taxonomy" id="269237"/>
    <lineage>
        <taxon>Bacteria</taxon>
        <taxon>Pseudomonadati</taxon>
        <taxon>Campylobacterota</taxon>
        <taxon>Epsilonproteobacteria</taxon>
        <taxon>Campylobacterales</taxon>
        <taxon>Sulfurovaceae</taxon>
        <taxon>Sulfurovum</taxon>
        <taxon>environmental samples</taxon>
    </lineage>
</organism>
<keyword evidence="1" id="KW-0812">Transmembrane</keyword>
<protein>
    <submittedName>
        <fullName evidence="2">Uncharacterized protein</fullName>
    </submittedName>
</protein>
<reference evidence="2" key="1">
    <citation type="submission" date="2020-01" db="EMBL/GenBank/DDBJ databases">
        <authorList>
            <person name="Meier V. D."/>
            <person name="Meier V D."/>
        </authorList>
    </citation>
    <scope>NUCLEOTIDE SEQUENCE</scope>
    <source>
        <strain evidence="2">HLG_WM_MAG_03</strain>
    </source>
</reference>
<keyword evidence="1" id="KW-0472">Membrane</keyword>
<dbReference type="AlphaFoldDB" id="A0A6S6UFB4"/>
<evidence type="ECO:0000313" key="2">
    <source>
        <dbReference type="EMBL" id="CAA6826918.1"/>
    </source>
</evidence>
<gene>
    <name evidence="2" type="ORF">HELGO_WM65615</name>
</gene>
<feature type="transmembrane region" description="Helical" evidence="1">
    <location>
        <begin position="138"/>
        <end position="159"/>
    </location>
</feature>
<proteinExistence type="predicted"/>
<dbReference type="EMBL" id="CACVAR010000412">
    <property type="protein sequence ID" value="CAA6826918.1"/>
    <property type="molecule type" value="Genomic_DNA"/>
</dbReference>